<evidence type="ECO:0000256" key="3">
    <source>
        <dbReference type="ARBA" id="ARBA00022606"/>
    </source>
</evidence>
<feature type="transmembrane region" description="Helical" evidence="14">
    <location>
        <begin position="27"/>
        <end position="46"/>
    </location>
</feature>
<keyword evidence="2" id="KW-1003">Cell membrane</keyword>
<evidence type="ECO:0000256" key="9">
    <source>
        <dbReference type="ARBA" id="ARBA00023157"/>
    </source>
</evidence>
<keyword evidence="12 13" id="KW-0807">Transducer</keyword>
<feature type="transmembrane region" description="Helical" evidence="14">
    <location>
        <begin position="406"/>
        <end position="425"/>
    </location>
</feature>
<dbReference type="Proteomes" id="UP000518266">
    <property type="component" value="Unassembled WGS sequence"/>
</dbReference>
<evidence type="ECO:0000256" key="4">
    <source>
        <dbReference type="ARBA" id="ARBA00022692"/>
    </source>
</evidence>
<evidence type="ECO:0000256" key="14">
    <source>
        <dbReference type="SAM" id="Phobius"/>
    </source>
</evidence>
<keyword evidence="17" id="KW-1185">Reference proteome</keyword>
<keyword evidence="3" id="KW-0716">Sensory transduction</keyword>
<dbReference type="Pfam" id="PF13853">
    <property type="entry name" value="7tm_4"/>
    <property type="match status" value="2"/>
</dbReference>
<dbReference type="FunFam" id="1.20.1070.10:FF:000024">
    <property type="entry name" value="Olfactory receptor"/>
    <property type="match status" value="2"/>
</dbReference>
<organism evidence="16 17">
    <name type="scientific">Dissostichus mawsoni</name>
    <name type="common">Antarctic cod</name>
    <dbReference type="NCBI Taxonomy" id="36200"/>
    <lineage>
        <taxon>Eukaryota</taxon>
        <taxon>Metazoa</taxon>
        <taxon>Chordata</taxon>
        <taxon>Craniata</taxon>
        <taxon>Vertebrata</taxon>
        <taxon>Euteleostomi</taxon>
        <taxon>Actinopterygii</taxon>
        <taxon>Neopterygii</taxon>
        <taxon>Teleostei</taxon>
        <taxon>Neoteleostei</taxon>
        <taxon>Acanthomorphata</taxon>
        <taxon>Eupercaria</taxon>
        <taxon>Perciformes</taxon>
        <taxon>Notothenioidei</taxon>
        <taxon>Nototheniidae</taxon>
        <taxon>Dissostichus</taxon>
    </lineage>
</organism>
<comment type="caution">
    <text evidence="16">The sequence shown here is derived from an EMBL/GenBank/DDBJ whole genome shotgun (WGS) entry which is preliminary data.</text>
</comment>
<keyword evidence="4 13" id="KW-0812">Transmembrane</keyword>
<dbReference type="Gene3D" id="1.20.1070.10">
    <property type="entry name" value="Rhodopsin 7-helix transmembrane proteins"/>
    <property type="match status" value="2"/>
</dbReference>
<evidence type="ECO:0000313" key="16">
    <source>
        <dbReference type="EMBL" id="KAF3842891.1"/>
    </source>
</evidence>
<feature type="transmembrane region" description="Helical" evidence="14">
    <location>
        <begin position="79"/>
        <end position="101"/>
    </location>
</feature>
<evidence type="ECO:0000256" key="1">
    <source>
        <dbReference type="ARBA" id="ARBA00004651"/>
    </source>
</evidence>
<dbReference type="GO" id="GO:0005549">
    <property type="term" value="F:odorant binding"/>
    <property type="evidence" value="ECO:0007669"/>
    <property type="project" value="TreeGrafter"/>
</dbReference>
<dbReference type="InterPro" id="IPR017452">
    <property type="entry name" value="GPCR_Rhodpsn_7TM"/>
</dbReference>
<evidence type="ECO:0000256" key="8">
    <source>
        <dbReference type="ARBA" id="ARBA00023136"/>
    </source>
</evidence>
<dbReference type="AlphaFoldDB" id="A0A7J5Y1D6"/>
<keyword evidence="5" id="KW-0552">Olfaction</keyword>
<keyword evidence="8 14" id="KW-0472">Membrane</keyword>
<dbReference type="PRINTS" id="PR00245">
    <property type="entry name" value="OLFACTORYR"/>
</dbReference>
<dbReference type="GO" id="GO:0004984">
    <property type="term" value="F:olfactory receptor activity"/>
    <property type="evidence" value="ECO:0007669"/>
    <property type="project" value="InterPro"/>
</dbReference>
<gene>
    <name evidence="16" type="ORF">F7725_001740</name>
</gene>
<dbReference type="PROSITE" id="PS50262">
    <property type="entry name" value="G_PROTEIN_RECEP_F1_2"/>
    <property type="match status" value="2"/>
</dbReference>
<keyword evidence="6 14" id="KW-1133">Transmembrane helix</keyword>
<dbReference type="InterPro" id="IPR000725">
    <property type="entry name" value="Olfact_rcpt"/>
</dbReference>
<evidence type="ECO:0000256" key="5">
    <source>
        <dbReference type="ARBA" id="ARBA00022725"/>
    </source>
</evidence>
<dbReference type="InterPro" id="IPR052921">
    <property type="entry name" value="GPCR1_Superfamily_Member"/>
</dbReference>
<sequence length="483" mass="55574">MAYDRYVAVCQPLHYHSKMTSNMISKLVAFAWIFPIFTVGACVYLAGRLRLCGNKIPKVFCANWPVVKLSCISTVLNNLVGMLMTTTTVILPLAFVLYIYMHFSYLLEKLFSKVIQSCMPHIVTFVNFSISLFCDIALSRIDVEIINQFLGVFLSLEFVLIPPILNPFVYGLKLPEIRKCLSRLYFTFEERMTLFCLTLLWYLMIIFGNVALIVAIIMDKNLHEPMYIFVCNLCISALYGTVGFYPKFLLDLLSSHVISYAGCMLQGYVIHSSSCCDFSILALMAYDRYVAICRPLVYHSVMTRQRVSLFVVLSWFVPLFLMFMNSASLLGIRLCGSHIKRIYCVNWMIVTLACSPPKANSAIAYFNILFYFAHFVFIVWSYMYLIRTCVSSRKWGKFIQTCLPHLISLIIFSIAVLLDVMYMRFGKVEFSQNFYNFMAIQFLLVPPFVNPFIYGFHLTKVRNKILKMGVDNTGEGTTLFNHD</sequence>
<reference evidence="16 17" key="1">
    <citation type="submission" date="2020-03" db="EMBL/GenBank/DDBJ databases">
        <title>Dissostichus mawsoni Genome sequencing and assembly.</title>
        <authorList>
            <person name="Park H."/>
        </authorList>
    </citation>
    <scope>NUCLEOTIDE SEQUENCE [LARGE SCALE GENOMIC DNA]</scope>
    <source>
        <strain evidence="16">DM0001</strain>
        <tissue evidence="16">Muscle</tissue>
    </source>
</reference>
<feature type="transmembrane region" description="Helical" evidence="14">
    <location>
        <begin position="307"/>
        <end position="324"/>
    </location>
</feature>
<feature type="transmembrane region" description="Helical" evidence="14">
    <location>
        <begin position="362"/>
        <end position="385"/>
    </location>
</feature>
<feature type="transmembrane region" description="Helical" evidence="14">
    <location>
        <begin position="121"/>
        <end position="138"/>
    </location>
</feature>
<keyword evidence="10 13" id="KW-0675">Receptor</keyword>
<evidence type="ECO:0000256" key="11">
    <source>
        <dbReference type="ARBA" id="ARBA00023180"/>
    </source>
</evidence>
<evidence type="ECO:0000313" key="17">
    <source>
        <dbReference type="Proteomes" id="UP000518266"/>
    </source>
</evidence>
<keyword evidence="11" id="KW-0325">Glycoprotein</keyword>
<dbReference type="PANTHER" id="PTHR26451:SF871">
    <property type="entry name" value="ODORANT RECEPTOR-RELATED"/>
    <property type="match status" value="1"/>
</dbReference>
<feature type="transmembrane region" description="Helical" evidence="14">
    <location>
        <begin position="192"/>
        <end position="214"/>
    </location>
</feature>
<protein>
    <recommendedName>
        <fullName evidence="15">G-protein coupled receptors family 1 profile domain-containing protein</fullName>
    </recommendedName>
</protein>
<evidence type="ECO:0000256" key="6">
    <source>
        <dbReference type="ARBA" id="ARBA00022989"/>
    </source>
</evidence>
<name>A0A7J5Y1D6_DISMA</name>
<evidence type="ECO:0000256" key="10">
    <source>
        <dbReference type="ARBA" id="ARBA00023170"/>
    </source>
</evidence>
<feature type="domain" description="G-protein coupled receptors family 1 profile" evidence="15">
    <location>
        <begin position="1"/>
        <end position="170"/>
    </location>
</feature>
<proteinExistence type="inferred from homology"/>
<comment type="subcellular location">
    <subcellularLocation>
        <location evidence="1">Cell membrane</location>
        <topology evidence="1">Multi-pass membrane protein</topology>
    </subcellularLocation>
</comment>
<feature type="domain" description="G-protein coupled receptors family 1 profile" evidence="15">
    <location>
        <begin position="208"/>
        <end position="454"/>
    </location>
</feature>
<dbReference type="EMBL" id="JAAKFY010000018">
    <property type="protein sequence ID" value="KAF3842891.1"/>
    <property type="molecule type" value="Genomic_DNA"/>
</dbReference>
<evidence type="ECO:0000256" key="2">
    <source>
        <dbReference type="ARBA" id="ARBA00022475"/>
    </source>
</evidence>
<dbReference type="SUPFAM" id="SSF81321">
    <property type="entry name" value="Family A G protein-coupled receptor-like"/>
    <property type="match status" value="2"/>
</dbReference>
<feature type="transmembrane region" description="Helical" evidence="14">
    <location>
        <begin position="437"/>
        <end position="458"/>
    </location>
</feature>
<dbReference type="GO" id="GO:0004930">
    <property type="term" value="F:G protein-coupled receptor activity"/>
    <property type="evidence" value="ECO:0007669"/>
    <property type="project" value="UniProtKB-KW"/>
</dbReference>
<evidence type="ECO:0000259" key="15">
    <source>
        <dbReference type="PROSITE" id="PS50262"/>
    </source>
</evidence>
<keyword evidence="9" id="KW-1015">Disulfide bond</keyword>
<dbReference type="GO" id="GO:0005886">
    <property type="term" value="C:plasma membrane"/>
    <property type="evidence" value="ECO:0007669"/>
    <property type="project" value="UniProtKB-SubCell"/>
</dbReference>
<feature type="transmembrane region" description="Helical" evidence="14">
    <location>
        <begin position="150"/>
        <end position="172"/>
    </location>
</feature>
<feature type="transmembrane region" description="Helical" evidence="14">
    <location>
        <begin position="226"/>
        <end position="245"/>
    </location>
</feature>
<dbReference type="PANTHER" id="PTHR26451">
    <property type="entry name" value="G_PROTEIN_RECEP_F1_2 DOMAIN-CONTAINING PROTEIN"/>
    <property type="match status" value="1"/>
</dbReference>
<evidence type="ECO:0000256" key="12">
    <source>
        <dbReference type="ARBA" id="ARBA00023224"/>
    </source>
</evidence>
<accession>A0A7J5Y1D6</accession>
<comment type="similarity">
    <text evidence="13">Belongs to the G-protein coupled receptor 1 family.</text>
</comment>
<dbReference type="PROSITE" id="PS00237">
    <property type="entry name" value="G_PROTEIN_RECEP_F1_1"/>
    <property type="match status" value="1"/>
</dbReference>
<evidence type="ECO:0000256" key="7">
    <source>
        <dbReference type="ARBA" id="ARBA00023040"/>
    </source>
</evidence>
<dbReference type="PRINTS" id="PR00237">
    <property type="entry name" value="GPCRRHODOPSN"/>
</dbReference>
<dbReference type="InterPro" id="IPR000276">
    <property type="entry name" value="GPCR_Rhodpsn"/>
</dbReference>
<feature type="transmembrane region" description="Helical" evidence="14">
    <location>
        <begin position="265"/>
        <end position="286"/>
    </location>
</feature>
<dbReference type="OrthoDB" id="6151005at2759"/>
<keyword evidence="7 13" id="KW-0297">G-protein coupled receptor</keyword>
<evidence type="ECO:0000256" key="13">
    <source>
        <dbReference type="RuleBase" id="RU000688"/>
    </source>
</evidence>